<evidence type="ECO:0000313" key="3">
    <source>
        <dbReference type="Proteomes" id="UP000000493"/>
    </source>
</evidence>
<dbReference type="InterPro" id="IPR036761">
    <property type="entry name" value="TTHA0802/YceI-like_sf"/>
</dbReference>
<dbReference type="PANTHER" id="PTHR34406:SF1">
    <property type="entry name" value="PROTEIN YCEI"/>
    <property type="match status" value="1"/>
</dbReference>
<name>A0A7U3ZLF0_RUNSL</name>
<proteinExistence type="predicted"/>
<dbReference type="AlphaFoldDB" id="A0A7U3ZLF0"/>
<dbReference type="KEGG" id="rsi:Runsl_2939"/>
<dbReference type="SUPFAM" id="SSF101874">
    <property type="entry name" value="YceI-like"/>
    <property type="match status" value="1"/>
</dbReference>
<evidence type="ECO:0000259" key="1">
    <source>
        <dbReference type="SMART" id="SM00867"/>
    </source>
</evidence>
<dbReference type="PANTHER" id="PTHR34406">
    <property type="entry name" value="PROTEIN YCEI"/>
    <property type="match status" value="1"/>
</dbReference>
<gene>
    <name evidence="2" type="ordered locus">Runsl_2939</name>
</gene>
<organism evidence="2 3">
    <name type="scientific">Runella slithyformis (strain ATCC 29530 / DSM 19594 / LMG 11500 / NCIMB 11436 / LSU 4)</name>
    <dbReference type="NCBI Taxonomy" id="761193"/>
    <lineage>
        <taxon>Bacteria</taxon>
        <taxon>Pseudomonadati</taxon>
        <taxon>Bacteroidota</taxon>
        <taxon>Cytophagia</taxon>
        <taxon>Cytophagales</taxon>
        <taxon>Spirosomataceae</taxon>
        <taxon>Runella</taxon>
    </lineage>
</organism>
<keyword evidence="3" id="KW-1185">Reference proteome</keyword>
<dbReference type="EMBL" id="CP002859">
    <property type="protein sequence ID" value="AEI49327.1"/>
    <property type="molecule type" value="Genomic_DNA"/>
</dbReference>
<dbReference type="Gene3D" id="2.40.128.110">
    <property type="entry name" value="Lipid/polyisoprenoid-binding, YceI-like"/>
    <property type="match status" value="1"/>
</dbReference>
<dbReference type="Proteomes" id="UP000000493">
    <property type="component" value="Chromosome"/>
</dbReference>
<feature type="domain" description="Lipid/polyisoprenoid-binding YceI-like" evidence="1">
    <location>
        <begin position="21"/>
        <end position="175"/>
    </location>
</feature>
<dbReference type="Pfam" id="PF04264">
    <property type="entry name" value="YceI"/>
    <property type="match status" value="1"/>
</dbReference>
<evidence type="ECO:0000313" key="2">
    <source>
        <dbReference type="EMBL" id="AEI49327.1"/>
    </source>
</evidence>
<dbReference type="InterPro" id="IPR007372">
    <property type="entry name" value="Lipid/polyisoprenoid-bd_YceI"/>
</dbReference>
<sequence length="177" mass="19304">MKKTLFFLFCVSISGSGMGQTWQPVSSGIGFSVKMLGVTVEGSFRGLAANLKFNPETPTAGSLSATVDAATVDTDNALRNRHLREKEDFFEAANYPKISLKSTKIEKAANGYIGHFDLTIKSITKSVKVPFTFSQTDNKATFTGTFMINRRDWALGGNTFGMSNEVTIRLTVNAILK</sequence>
<protein>
    <submittedName>
        <fullName evidence="2">YceI family protein</fullName>
    </submittedName>
</protein>
<dbReference type="SMART" id="SM00867">
    <property type="entry name" value="YceI"/>
    <property type="match status" value="1"/>
</dbReference>
<reference evidence="2 3" key="2">
    <citation type="journal article" date="2012" name="Stand. Genomic Sci.">
        <title>Complete genome sequence of the aquatic bacterium Runella slithyformis type strain (LSU 4(T)).</title>
        <authorList>
            <person name="Copeland A."/>
            <person name="Zhang X."/>
            <person name="Misra M."/>
            <person name="Lapidus A."/>
            <person name="Nolan M."/>
            <person name="Lucas S."/>
            <person name="Deshpande S."/>
            <person name="Cheng J.F."/>
            <person name="Tapia R."/>
            <person name="Goodwin L.A."/>
            <person name="Pitluck S."/>
            <person name="Liolios K."/>
            <person name="Pagani I."/>
            <person name="Ivanova N."/>
            <person name="Mikhailova N."/>
            <person name="Pati A."/>
            <person name="Chen A."/>
            <person name="Palaniappan K."/>
            <person name="Land M."/>
            <person name="Hauser L."/>
            <person name="Pan C."/>
            <person name="Jeffries C.D."/>
            <person name="Detter J.C."/>
            <person name="Brambilla E.M."/>
            <person name="Rohde M."/>
            <person name="Djao O.D."/>
            <person name="Goker M."/>
            <person name="Sikorski J."/>
            <person name="Tindall B.J."/>
            <person name="Woyke T."/>
            <person name="Bristow J."/>
            <person name="Eisen J.A."/>
            <person name="Markowitz V."/>
            <person name="Hugenholtz P."/>
            <person name="Kyrpides N.C."/>
            <person name="Klenk H.P."/>
            <person name="Mavromatis K."/>
        </authorList>
    </citation>
    <scope>NUCLEOTIDE SEQUENCE [LARGE SCALE GENOMIC DNA]</scope>
    <source>
        <strain evidence="3">ATCC 29530 / DSM 19594 / LMG 11500 / NCIMB 11436 / LSU 4</strain>
    </source>
</reference>
<accession>A0A7U3ZLF0</accession>
<reference evidence="3" key="1">
    <citation type="submission" date="2011-06" db="EMBL/GenBank/DDBJ databases">
        <title>The complete genome of chromosome of Runella slithyformis DSM 19594.</title>
        <authorList>
            <consortium name="US DOE Joint Genome Institute (JGI-PGF)"/>
            <person name="Lucas S."/>
            <person name="Han J."/>
            <person name="Lapidus A."/>
            <person name="Bruce D."/>
            <person name="Goodwin L."/>
            <person name="Pitluck S."/>
            <person name="Peters L."/>
            <person name="Kyrpides N."/>
            <person name="Mavromatis K."/>
            <person name="Ivanova N."/>
            <person name="Ovchinnikova G."/>
            <person name="Zhang X."/>
            <person name="Misra M."/>
            <person name="Detter J.C."/>
            <person name="Tapia R."/>
            <person name="Han C."/>
            <person name="Land M."/>
            <person name="Hauser L."/>
            <person name="Markowitz V."/>
            <person name="Cheng J.-F."/>
            <person name="Hugenholtz P."/>
            <person name="Woyke T."/>
            <person name="Wu D."/>
            <person name="Tindall B."/>
            <person name="Faehrich R."/>
            <person name="Brambilla E."/>
            <person name="Klenk H.-P."/>
            <person name="Eisen J.A."/>
        </authorList>
    </citation>
    <scope>NUCLEOTIDE SEQUENCE [LARGE SCALE GENOMIC DNA]</scope>
    <source>
        <strain evidence="3">ATCC 29530 / DSM 19594 / LMG 11500 / NCIMB 11436 / LSU 4</strain>
    </source>
</reference>